<organism evidence="2 3">
    <name type="scientific">Pontivivens insulae</name>
    <dbReference type="NCBI Taxonomy" id="1639689"/>
    <lineage>
        <taxon>Bacteria</taxon>
        <taxon>Pseudomonadati</taxon>
        <taxon>Pseudomonadota</taxon>
        <taxon>Alphaproteobacteria</taxon>
        <taxon>Rhodobacterales</taxon>
        <taxon>Paracoccaceae</taxon>
        <taxon>Pontivivens</taxon>
    </lineage>
</organism>
<dbReference type="GO" id="GO:0004742">
    <property type="term" value="F:dihydrolipoyllysine-residue acetyltransferase activity"/>
    <property type="evidence" value="ECO:0007669"/>
    <property type="project" value="UniProtKB-EC"/>
</dbReference>
<dbReference type="EMBL" id="OMKW01000001">
    <property type="protein sequence ID" value="SPF28548.1"/>
    <property type="molecule type" value="Genomic_DNA"/>
</dbReference>
<protein>
    <submittedName>
        <fullName evidence="2">Dihydrolipoyllysine-residue acetyltransferase component of acetoin cleaving system</fullName>
        <ecNumber evidence="2">2.3.1.12</ecNumber>
    </submittedName>
</protein>
<reference evidence="2 3" key="1">
    <citation type="submission" date="2018-03" db="EMBL/GenBank/DDBJ databases">
        <authorList>
            <person name="Keele B.F."/>
        </authorList>
    </citation>
    <scope>NUCLEOTIDE SEQUENCE [LARGE SCALE GENOMIC DNA]</scope>
    <source>
        <strain evidence="2 3">CeCT 8812</strain>
    </source>
</reference>
<dbReference type="InterPro" id="IPR029058">
    <property type="entry name" value="AB_hydrolase_fold"/>
</dbReference>
<dbReference type="Pfam" id="PF12697">
    <property type="entry name" value="Abhydrolase_6"/>
    <property type="match status" value="1"/>
</dbReference>
<dbReference type="SUPFAM" id="SSF53474">
    <property type="entry name" value="alpha/beta-Hydrolases"/>
    <property type="match status" value="1"/>
</dbReference>
<dbReference type="RefSeq" id="WP_162844879.1">
    <property type="nucleotide sequence ID" value="NZ_OMKW01000001.1"/>
</dbReference>
<keyword evidence="2" id="KW-0012">Acyltransferase</keyword>
<sequence>MRRAGDGPRVILSHCSLSHSGAWKPLLSVRPDLDAVALDLPGHGQSETDEARSPERQAADAVLDILGDGPAHLVGHSFGGRVMARAALERPSAVASLTLIEPMMFHLLQEAGDPLAEDERVASAAYADALATGDREAQARAFMARWGNGVAWEDLPARLRAYAIERIHFIDRSAEDVMGNPPGQMTLSVLPSLPGPVRILYGAQTVGAAIGIARHVGRAVGVEPTEIPGAGHMVAITHPAEVARHLPF</sequence>
<keyword evidence="3" id="KW-1185">Reference proteome</keyword>
<accession>A0A2R8A935</accession>
<keyword evidence="2" id="KW-0808">Transferase</keyword>
<dbReference type="PANTHER" id="PTHR43689:SF8">
    <property type="entry name" value="ALPHA_BETA-HYDROLASES SUPERFAMILY PROTEIN"/>
    <property type="match status" value="1"/>
</dbReference>
<dbReference type="PANTHER" id="PTHR43689">
    <property type="entry name" value="HYDROLASE"/>
    <property type="match status" value="1"/>
</dbReference>
<dbReference type="AlphaFoldDB" id="A0A2R8A935"/>
<dbReference type="PRINTS" id="PR00111">
    <property type="entry name" value="ABHYDROLASE"/>
</dbReference>
<gene>
    <name evidence="2" type="primary">acoC</name>
    <name evidence="2" type="ORF">POI8812_00849</name>
</gene>
<evidence type="ECO:0000313" key="2">
    <source>
        <dbReference type="EMBL" id="SPF28548.1"/>
    </source>
</evidence>
<dbReference type="Gene3D" id="3.40.50.1820">
    <property type="entry name" value="alpha/beta hydrolase"/>
    <property type="match status" value="1"/>
</dbReference>
<name>A0A2R8A935_9RHOB</name>
<evidence type="ECO:0000313" key="3">
    <source>
        <dbReference type="Proteomes" id="UP000244932"/>
    </source>
</evidence>
<evidence type="ECO:0000259" key="1">
    <source>
        <dbReference type="Pfam" id="PF12697"/>
    </source>
</evidence>
<dbReference type="Proteomes" id="UP000244932">
    <property type="component" value="Unassembled WGS sequence"/>
</dbReference>
<proteinExistence type="predicted"/>
<dbReference type="EC" id="2.3.1.12" evidence="2"/>
<feature type="domain" description="AB hydrolase-1" evidence="1">
    <location>
        <begin position="10"/>
        <end position="244"/>
    </location>
</feature>
<dbReference type="InterPro" id="IPR000073">
    <property type="entry name" value="AB_hydrolase_1"/>
</dbReference>